<dbReference type="GO" id="GO:0005634">
    <property type="term" value="C:nucleus"/>
    <property type="evidence" value="ECO:0007669"/>
    <property type="project" value="InterPro"/>
</dbReference>
<keyword evidence="5" id="KW-1185">Reference proteome</keyword>
<feature type="compositionally biased region" description="Polar residues" evidence="1">
    <location>
        <begin position="103"/>
        <end position="125"/>
    </location>
</feature>
<dbReference type="Pfam" id="PF11717">
    <property type="entry name" value="Tudor-knot"/>
    <property type="match status" value="1"/>
</dbReference>
<evidence type="ECO:0000313" key="5">
    <source>
        <dbReference type="Proteomes" id="UP000708208"/>
    </source>
</evidence>
<dbReference type="EMBL" id="CAJVCH010392612">
    <property type="protein sequence ID" value="CAG7817386.1"/>
    <property type="molecule type" value="Genomic_DNA"/>
</dbReference>
<evidence type="ECO:0000256" key="1">
    <source>
        <dbReference type="SAM" id="MobiDB-lite"/>
    </source>
</evidence>
<protein>
    <recommendedName>
        <fullName evidence="6">MRG domain-containing protein</fullName>
    </recommendedName>
</protein>
<dbReference type="PANTHER" id="PTHR10880:SF48">
    <property type="entry name" value="MORTALITY FACTOR 4 LIKE 2"/>
    <property type="match status" value="1"/>
</dbReference>
<sequence length="326" mass="37343">MSGSKLNGKSYKYVDRGGDFERFEAVLVEYKGLYYPAKVLRIGIEEEEFYYYIHYVGWNKTRDEWVWKDRILKRTDENVKMSEGLHAKAEEVAKQIKRKSSSGKEISNGRKTVSGDQDFSRTSGGKTDDSASETDQSSSKEFPQEPVPLKETESKEGMTNIRENYVRFPDLLAQVVVEDHLADREHKLELDIPVSVPIDEILDDYVRHVEESGGNHLDASGLTIALKHDFNTLIRVQLLYLTELTQLKKFESENPILEPSAVFGGHHLLRLCTVIGYRLKDEFPPEDFQRIIKDLENLLEFLAENFKKYFTPNAVTPPCSPLIGSD</sequence>
<organism evidence="4 5">
    <name type="scientific">Allacma fusca</name>
    <dbReference type="NCBI Taxonomy" id="39272"/>
    <lineage>
        <taxon>Eukaryota</taxon>
        <taxon>Metazoa</taxon>
        <taxon>Ecdysozoa</taxon>
        <taxon>Arthropoda</taxon>
        <taxon>Hexapoda</taxon>
        <taxon>Collembola</taxon>
        <taxon>Symphypleona</taxon>
        <taxon>Sminthuridae</taxon>
        <taxon>Allacma</taxon>
    </lineage>
</organism>
<dbReference type="GO" id="GO:0006355">
    <property type="term" value="P:regulation of DNA-templated transcription"/>
    <property type="evidence" value="ECO:0007669"/>
    <property type="project" value="InterPro"/>
</dbReference>
<dbReference type="InterPro" id="IPR026541">
    <property type="entry name" value="MRG_dom"/>
</dbReference>
<dbReference type="OrthoDB" id="124855at2759"/>
<accession>A0A8J2KPT6</accession>
<name>A0A8J2KPT6_9HEXA</name>
<dbReference type="Proteomes" id="UP000708208">
    <property type="component" value="Unassembled WGS sequence"/>
</dbReference>
<dbReference type="PANTHER" id="PTHR10880">
    <property type="entry name" value="MORTALITY FACTOR 4-LIKE PROTEIN"/>
    <property type="match status" value="1"/>
</dbReference>
<evidence type="ECO:0000313" key="4">
    <source>
        <dbReference type="EMBL" id="CAG7817386.1"/>
    </source>
</evidence>
<evidence type="ECO:0000259" key="3">
    <source>
        <dbReference type="Pfam" id="PF11717"/>
    </source>
</evidence>
<evidence type="ECO:0000259" key="2">
    <source>
        <dbReference type="Pfam" id="PF05712"/>
    </source>
</evidence>
<dbReference type="InterPro" id="IPR008676">
    <property type="entry name" value="MRG"/>
</dbReference>
<gene>
    <name evidence="4" type="ORF">AFUS01_LOCUS27958</name>
</gene>
<dbReference type="InterPro" id="IPR025995">
    <property type="entry name" value="Tudor-knot"/>
</dbReference>
<dbReference type="Pfam" id="PF05712">
    <property type="entry name" value="MRG"/>
    <property type="match status" value="1"/>
</dbReference>
<feature type="region of interest" description="Disordered" evidence="1">
    <location>
        <begin position="94"/>
        <end position="158"/>
    </location>
</feature>
<proteinExistence type="predicted"/>
<reference evidence="4" key="1">
    <citation type="submission" date="2021-06" db="EMBL/GenBank/DDBJ databases">
        <authorList>
            <person name="Hodson N. C."/>
            <person name="Mongue J. A."/>
            <person name="Jaron S. K."/>
        </authorList>
    </citation>
    <scope>NUCLEOTIDE SEQUENCE</scope>
</reference>
<dbReference type="AlphaFoldDB" id="A0A8J2KPT6"/>
<dbReference type="PROSITE" id="PS51640">
    <property type="entry name" value="MRG"/>
    <property type="match status" value="1"/>
</dbReference>
<feature type="domain" description="MRG" evidence="2">
    <location>
        <begin position="153"/>
        <end position="311"/>
    </location>
</feature>
<evidence type="ECO:0008006" key="6">
    <source>
        <dbReference type="Google" id="ProtNLM"/>
    </source>
</evidence>
<comment type="caution">
    <text evidence="4">The sequence shown here is derived from an EMBL/GenBank/DDBJ whole genome shotgun (WGS) entry which is preliminary data.</text>
</comment>
<feature type="domain" description="Tudor-knot" evidence="3">
    <location>
        <begin position="22"/>
        <end position="72"/>
    </location>
</feature>
<dbReference type="GO" id="GO:0006325">
    <property type="term" value="P:chromatin organization"/>
    <property type="evidence" value="ECO:0007669"/>
    <property type="project" value="InterPro"/>
</dbReference>
<dbReference type="GO" id="GO:0035267">
    <property type="term" value="C:NuA4 histone acetyltransferase complex"/>
    <property type="evidence" value="ECO:0007669"/>
    <property type="project" value="TreeGrafter"/>
</dbReference>